<name>A0A4D7AY13_9FIRM</name>
<accession>A0A4D7AY13</accession>
<dbReference type="EMBL" id="CP034413">
    <property type="protein sequence ID" value="QCI59197.1"/>
    <property type="molecule type" value="Genomic_DNA"/>
</dbReference>
<dbReference type="KEGG" id="obj:EIO64_08145"/>
<sequence>MNQQTTGGATREAVKEYLQQYHMARERRRMLERRHDVLARELRAPAPGSTYMTMPASHPAADSEGAVSVVFRLAEVEDRIEAQRTAMGRAVTMVMDLIDLLPENSMERTVVELRHIDCKKWERICKEVHMSRSRVNDYYNAALDTILSNKRAQKLVQDFEQDRGHGTGGEKSGPI</sequence>
<keyword evidence="2" id="KW-1185">Reference proteome</keyword>
<organism evidence="1 2">
    <name type="scientific">Dysosmobacter welbionis</name>
    <dbReference type="NCBI Taxonomy" id="2093857"/>
    <lineage>
        <taxon>Bacteria</taxon>
        <taxon>Bacillati</taxon>
        <taxon>Bacillota</taxon>
        <taxon>Clostridia</taxon>
        <taxon>Eubacteriales</taxon>
        <taxon>Oscillospiraceae</taxon>
        <taxon>Dysosmobacter</taxon>
    </lineage>
</organism>
<evidence type="ECO:0000313" key="1">
    <source>
        <dbReference type="EMBL" id="QCI59197.1"/>
    </source>
</evidence>
<reference evidence="2" key="1">
    <citation type="submission" date="2018-12" db="EMBL/GenBank/DDBJ databases">
        <title>Dusodibacter welbiota gen. nov., sp. nov., isolated from human faeces and emended description of the Oscillibacter genus.</title>
        <authorList>
            <person name="Le Roy T."/>
            <person name="Van der Smissen P."/>
            <person name="Delzenne N."/>
            <person name="Muccioli G."/>
            <person name="Collet J.F."/>
            <person name="Cani P.D."/>
        </authorList>
    </citation>
    <scope>NUCLEOTIDE SEQUENCE [LARGE SCALE GENOMIC DNA]</scope>
    <source>
        <strain evidence="2">J115</strain>
    </source>
</reference>
<gene>
    <name evidence="1" type="ORF">EIO64_08145</name>
</gene>
<protein>
    <recommendedName>
        <fullName evidence="3">DUF1492 domain-containing protein</fullName>
    </recommendedName>
</protein>
<evidence type="ECO:0000313" key="2">
    <source>
        <dbReference type="Proteomes" id="UP000298642"/>
    </source>
</evidence>
<dbReference type="SUPFAM" id="SSF88659">
    <property type="entry name" value="Sigma3 and sigma4 domains of RNA polymerase sigma factors"/>
    <property type="match status" value="1"/>
</dbReference>
<dbReference type="RefSeq" id="WP_136891184.1">
    <property type="nucleotide sequence ID" value="NZ_CP034413.3"/>
</dbReference>
<dbReference type="AlphaFoldDB" id="A0A4D7AY13"/>
<dbReference type="InterPro" id="IPR013324">
    <property type="entry name" value="RNA_pol_sigma_r3/r4-like"/>
</dbReference>
<proteinExistence type="predicted"/>
<evidence type="ECO:0008006" key="3">
    <source>
        <dbReference type="Google" id="ProtNLM"/>
    </source>
</evidence>
<dbReference type="Proteomes" id="UP000298642">
    <property type="component" value="Chromosome"/>
</dbReference>